<sequence length="30" mass="3550">MSLCRRIYYTLFLMINLSCSDQISSFDCLI</sequence>
<protein>
    <submittedName>
        <fullName evidence="1">Uncharacterized protein</fullName>
    </submittedName>
</protein>
<proteinExistence type="predicted"/>
<reference evidence="1" key="1">
    <citation type="submission" date="2014-11" db="EMBL/GenBank/DDBJ databases">
        <authorList>
            <person name="Amaro Gonzalez C."/>
        </authorList>
    </citation>
    <scope>NUCLEOTIDE SEQUENCE</scope>
</reference>
<accession>A0A0E9QY67</accession>
<organism evidence="1">
    <name type="scientific">Anguilla anguilla</name>
    <name type="common">European freshwater eel</name>
    <name type="synonym">Muraena anguilla</name>
    <dbReference type="NCBI Taxonomy" id="7936"/>
    <lineage>
        <taxon>Eukaryota</taxon>
        <taxon>Metazoa</taxon>
        <taxon>Chordata</taxon>
        <taxon>Craniata</taxon>
        <taxon>Vertebrata</taxon>
        <taxon>Euteleostomi</taxon>
        <taxon>Actinopterygii</taxon>
        <taxon>Neopterygii</taxon>
        <taxon>Teleostei</taxon>
        <taxon>Anguilliformes</taxon>
        <taxon>Anguillidae</taxon>
        <taxon>Anguilla</taxon>
    </lineage>
</organism>
<dbReference type="EMBL" id="GBXM01087165">
    <property type="protein sequence ID" value="JAH21412.1"/>
    <property type="molecule type" value="Transcribed_RNA"/>
</dbReference>
<reference evidence="1" key="2">
    <citation type="journal article" date="2015" name="Fish Shellfish Immunol.">
        <title>Early steps in the European eel (Anguilla anguilla)-Vibrio vulnificus interaction in the gills: Role of the RtxA13 toxin.</title>
        <authorList>
            <person name="Callol A."/>
            <person name="Pajuelo D."/>
            <person name="Ebbesson L."/>
            <person name="Teles M."/>
            <person name="MacKenzie S."/>
            <person name="Amaro C."/>
        </authorList>
    </citation>
    <scope>NUCLEOTIDE SEQUENCE</scope>
</reference>
<dbReference type="AlphaFoldDB" id="A0A0E9QY67"/>
<name>A0A0E9QY67_ANGAN</name>
<evidence type="ECO:0000313" key="1">
    <source>
        <dbReference type="EMBL" id="JAH21412.1"/>
    </source>
</evidence>